<dbReference type="KEGG" id="tpol:Mal48_23630"/>
<dbReference type="InterPro" id="IPR014469">
    <property type="entry name" value="DUF2271"/>
</dbReference>
<protein>
    <recommendedName>
        <fullName evidence="4">DUF2271 domain-containing protein</fullName>
    </recommendedName>
</protein>
<dbReference type="EMBL" id="CP036267">
    <property type="protein sequence ID" value="QDT33111.1"/>
    <property type="molecule type" value="Genomic_DNA"/>
</dbReference>
<keyword evidence="1" id="KW-0472">Membrane</keyword>
<reference evidence="2 3" key="1">
    <citation type="submission" date="2019-02" db="EMBL/GenBank/DDBJ databases">
        <title>Deep-cultivation of Planctomycetes and their phenomic and genomic characterization uncovers novel biology.</title>
        <authorList>
            <person name="Wiegand S."/>
            <person name="Jogler M."/>
            <person name="Boedeker C."/>
            <person name="Pinto D."/>
            <person name="Vollmers J."/>
            <person name="Rivas-Marin E."/>
            <person name="Kohn T."/>
            <person name="Peeters S.H."/>
            <person name="Heuer A."/>
            <person name="Rast P."/>
            <person name="Oberbeckmann S."/>
            <person name="Bunk B."/>
            <person name="Jeske O."/>
            <person name="Meyerdierks A."/>
            <person name="Storesund J.E."/>
            <person name="Kallscheuer N."/>
            <person name="Luecker S."/>
            <person name="Lage O.M."/>
            <person name="Pohl T."/>
            <person name="Merkel B.J."/>
            <person name="Hornburger P."/>
            <person name="Mueller R.-W."/>
            <person name="Bruemmer F."/>
            <person name="Labrenz M."/>
            <person name="Spormann A.M."/>
            <person name="Op den Camp H."/>
            <person name="Overmann J."/>
            <person name="Amann R."/>
            <person name="Jetten M.S.M."/>
            <person name="Mascher T."/>
            <person name="Medema M.H."/>
            <person name="Devos D.P."/>
            <person name="Kaster A.-K."/>
            <person name="Ovreas L."/>
            <person name="Rohde M."/>
            <person name="Galperin M.Y."/>
            <person name="Jogler C."/>
        </authorList>
    </citation>
    <scope>NUCLEOTIDE SEQUENCE [LARGE SCALE GENOMIC DNA]</scope>
    <source>
        <strain evidence="2 3">Mal48</strain>
    </source>
</reference>
<evidence type="ECO:0000313" key="3">
    <source>
        <dbReference type="Proteomes" id="UP000315724"/>
    </source>
</evidence>
<proteinExistence type="predicted"/>
<evidence type="ECO:0000256" key="1">
    <source>
        <dbReference type="SAM" id="Phobius"/>
    </source>
</evidence>
<feature type="transmembrane region" description="Helical" evidence="1">
    <location>
        <begin position="12"/>
        <end position="34"/>
    </location>
</feature>
<keyword evidence="1" id="KW-0812">Transmembrane</keyword>
<dbReference type="RefSeq" id="WP_145198911.1">
    <property type="nucleotide sequence ID" value="NZ_CP036267.1"/>
</dbReference>
<evidence type="ECO:0008006" key="4">
    <source>
        <dbReference type="Google" id="ProtNLM"/>
    </source>
</evidence>
<dbReference type="Proteomes" id="UP000315724">
    <property type="component" value="Chromosome"/>
</dbReference>
<name>A0A517QN99_9PLAN</name>
<accession>A0A517QN99</accession>
<evidence type="ECO:0000313" key="2">
    <source>
        <dbReference type="EMBL" id="QDT33111.1"/>
    </source>
</evidence>
<dbReference type="OrthoDB" id="195316at2"/>
<keyword evidence="1" id="KW-1133">Transmembrane helix</keyword>
<dbReference type="AlphaFoldDB" id="A0A517QN99"/>
<organism evidence="2 3">
    <name type="scientific">Thalassoglobus polymorphus</name>
    <dbReference type="NCBI Taxonomy" id="2527994"/>
    <lineage>
        <taxon>Bacteria</taxon>
        <taxon>Pseudomonadati</taxon>
        <taxon>Planctomycetota</taxon>
        <taxon>Planctomycetia</taxon>
        <taxon>Planctomycetales</taxon>
        <taxon>Planctomycetaceae</taxon>
        <taxon>Thalassoglobus</taxon>
    </lineage>
</organism>
<dbReference type="Pfam" id="PF10029">
    <property type="entry name" value="DUF2271"/>
    <property type="match status" value="1"/>
</dbReference>
<gene>
    <name evidence="2" type="ORF">Mal48_23630</name>
</gene>
<keyword evidence="3" id="KW-1185">Reference proteome</keyword>
<sequence>MTKQSDVLIRQKWIVPVPCLVLFTCVTTLSLLGAPPPLNDASSKESVPLLVTVELPRLKVREYHRPYVAVWIEDGSRKLVKHVSVWYQQGANAEGHGEKWLPDMRQWWRRGGRKMDSSVDAVSGATRGVGKHLIRLTNKDLSELKPGKYNIVVEAAREVGGRELVRVPFSWPPKKSEQVQLSGKTELGQVSIQITPPGVQ</sequence>